<dbReference type="EMBL" id="AP021853">
    <property type="protein sequence ID" value="BBN98928.1"/>
    <property type="molecule type" value="Genomic_DNA"/>
</dbReference>
<dbReference type="AlphaFoldDB" id="A0A5K7X1X3"/>
<evidence type="ECO:0000313" key="1">
    <source>
        <dbReference type="EMBL" id="BBN98928.1"/>
    </source>
</evidence>
<sequence length="51" mass="5580">MYNDLVLPPHSGGGGVYVSHATRTQRTKVHKKKAATYVAADRHISLYALSI</sequence>
<dbReference type="Proteomes" id="UP000326951">
    <property type="component" value="Chromosome"/>
</dbReference>
<evidence type="ECO:0000313" key="2">
    <source>
        <dbReference type="Proteomes" id="UP000326951"/>
    </source>
</evidence>
<gene>
    <name evidence="1" type="ORF">St703_16330</name>
</gene>
<reference evidence="1 2" key="1">
    <citation type="submission" date="2019-09" db="EMBL/GenBank/DDBJ databases">
        <title>Complete genome sequence of Sporolactobacillus terrae 70-3.</title>
        <authorList>
            <person name="Tanaka N."/>
            <person name="Shiwa Y."/>
            <person name="Fujita N."/>
            <person name="Tanasupawat S."/>
        </authorList>
    </citation>
    <scope>NUCLEOTIDE SEQUENCE [LARGE SCALE GENOMIC DNA]</scope>
    <source>
        <strain evidence="1 2">70-3</strain>
    </source>
</reference>
<proteinExistence type="predicted"/>
<accession>A0A5K7X1X3</accession>
<protein>
    <submittedName>
        <fullName evidence="1">Uncharacterized protein</fullName>
    </submittedName>
</protein>
<name>A0A5K7X1X3_9BACL</name>
<organism evidence="1 2">
    <name type="scientific">Sporolactobacillus terrae</name>
    <dbReference type="NCBI Taxonomy" id="269673"/>
    <lineage>
        <taxon>Bacteria</taxon>
        <taxon>Bacillati</taxon>
        <taxon>Bacillota</taxon>
        <taxon>Bacilli</taxon>
        <taxon>Bacillales</taxon>
        <taxon>Sporolactobacillaceae</taxon>
        <taxon>Sporolactobacillus</taxon>
    </lineage>
</organism>